<keyword evidence="1" id="KW-0812">Transmembrane</keyword>
<dbReference type="EMBL" id="JAENIL010000011">
    <property type="protein sequence ID" value="MBK1876678.1"/>
    <property type="molecule type" value="Genomic_DNA"/>
</dbReference>
<feature type="transmembrane region" description="Helical" evidence="1">
    <location>
        <begin position="37"/>
        <end position="56"/>
    </location>
</feature>
<dbReference type="InterPro" id="IPR025461">
    <property type="entry name" value="ABA4-like"/>
</dbReference>
<evidence type="ECO:0000256" key="1">
    <source>
        <dbReference type="SAM" id="Phobius"/>
    </source>
</evidence>
<comment type="caution">
    <text evidence="2">The sequence shown here is derived from an EMBL/GenBank/DDBJ whole genome shotgun (WGS) entry which is preliminary data.</text>
</comment>
<feature type="transmembrane region" description="Helical" evidence="1">
    <location>
        <begin position="6"/>
        <end position="25"/>
    </location>
</feature>
<keyword evidence="3" id="KW-1185">Reference proteome</keyword>
<sequence length="140" mass="15708">MTPAFLFSAFSTIAMLGWLYLIAAARWTPQTLSVVRLALPLLISVGYLICLVRFSPDWQGGFSSIEQVRLLFANDWALTAGWVHYLAFDFFVGCWILEKAKQSNLSHFLVIPILLATFMLGPIGFLLFSAARRPDLKVAH</sequence>
<keyword evidence="1" id="KW-1133">Transmembrane helix</keyword>
<dbReference type="Proteomes" id="UP000617628">
    <property type="component" value="Unassembled WGS sequence"/>
</dbReference>
<proteinExistence type="predicted"/>
<dbReference type="RefSeq" id="WP_200354895.1">
    <property type="nucleotide sequence ID" value="NZ_JAENIL010000011.1"/>
</dbReference>
<dbReference type="AlphaFoldDB" id="A0A934S060"/>
<feature type="transmembrane region" description="Helical" evidence="1">
    <location>
        <begin position="109"/>
        <end position="131"/>
    </location>
</feature>
<keyword evidence="1" id="KW-0472">Membrane</keyword>
<evidence type="ECO:0000313" key="3">
    <source>
        <dbReference type="Proteomes" id="UP000617628"/>
    </source>
</evidence>
<gene>
    <name evidence="2" type="ORF">JIN87_07350</name>
</gene>
<organism evidence="2 3">
    <name type="scientific">Pelagicoccus mobilis</name>
    <dbReference type="NCBI Taxonomy" id="415221"/>
    <lineage>
        <taxon>Bacteria</taxon>
        <taxon>Pseudomonadati</taxon>
        <taxon>Verrucomicrobiota</taxon>
        <taxon>Opitutia</taxon>
        <taxon>Puniceicoccales</taxon>
        <taxon>Pelagicoccaceae</taxon>
        <taxon>Pelagicoccus</taxon>
    </lineage>
</organism>
<evidence type="ECO:0000313" key="2">
    <source>
        <dbReference type="EMBL" id="MBK1876678.1"/>
    </source>
</evidence>
<protein>
    <submittedName>
        <fullName evidence="2">DUF4281 domain-containing protein</fullName>
    </submittedName>
</protein>
<reference evidence="2" key="1">
    <citation type="submission" date="2021-01" db="EMBL/GenBank/DDBJ databases">
        <title>Modified the classification status of verrucomicrobia.</title>
        <authorList>
            <person name="Feng X."/>
        </authorList>
    </citation>
    <scope>NUCLEOTIDE SEQUENCE</scope>
    <source>
        <strain evidence="2">KCTC 13126</strain>
    </source>
</reference>
<name>A0A934S060_9BACT</name>
<feature type="transmembrane region" description="Helical" evidence="1">
    <location>
        <begin position="76"/>
        <end position="97"/>
    </location>
</feature>
<accession>A0A934S060</accession>
<dbReference type="Pfam" id="PF14108">
    <property type="entry name" value="ABA4-like"/>
    <property type="match status" value="1"/>
</dbReference>